<name>A0A0M0JAC5_9EUKA</name>
<dbReference type="EMBL" id="JWZX01003185">
    <property type="protein sequence ID" value="KOO23506.1"/>
    <property type="molecule type" value="Genomic_DNA"/>
</dbReference>
<organism evidence="2 3">
    <name type="scientific">Chrysochromulina tobinii</name>
    <dbReference type="NCBI Taxonomy" id="1460289"/>
    <lineage>
        <taxon>Eukaryota</taxon>
        <taxon>Haptista</taxon>
        <taxon>Haptophyta</taxon>
        <taxon>Prymnesiophyceae</taxon>
        <taxon>Prymnesiales</taxon>
        <taxon>Chrysochromulinaceae</taxon>
        <taxon>Chrysochromulina</taxon>
    </lineage>
</organism>
<reference evidence="3" key="1">
    <citation type="journal article" date="2015" name="PLoS Genet.">
        <title>Genome Sequence and Transcriptome Analyses of Chrysochromulina tobin: Metabolic Tools for Enhanced Algal Fitness in the Prominent Order Prymnesiales (Haptophyceae).</title>
        <authorList>
            <person name="Hovde B.T."/>
            <person name="Deodato C.R."/>
            <person name="Hunsperger H.M."/>
            <person name="Ryken S.A."/>
            <person name="Yost W."/>
            <person name="Jha R.K."/>
            <person name="Patterson J."/>
            <person name="Monnat R.J. Jr."/>
            <person name="Barlow S.B."/>
            <person name="Starkenburg S.R."/>
            <person name="Cattolico R.A."/>
        </authorList>
    </citation>
    <scope>NUCLEOTIDE SEQUENCE</scope>
    <source>
        <strain evidence="3">CCMP291</strain>
    </source>
</reference>
<comment type="caution">
    <text evidence="2">The sequence shown here is derived from an EMBL/GenBank/DDBJ whole genome shotgun (WGS) entry which is preliminary data.</text>
</comment>
<proteinExistence type="predicted"/>
<dbReference type="Proteomes" id="UP000037460">
    <property type="component" value="Unassembled WGS sequence"/>
</dbReference>
<accession>A0A0M0JAC5</accession>
<keyword evidence="3" id="KW-1185">Reference proteome</keyword>
<keyword evidence="1" id="KW-0472">Membrane</keyword>
<sequence>MPTELQHYVPNGDLGQQDPIDGLIELPEASDHVHRLISLTLRAHLLDNIAAGHLLFLMLSELPVMLFVTLL</sequence>
<evidence type="ECO:0000313" key="3">
    <source>
        <dbReference type="Proteomes" id="UP000037460"/>
    </source>
</evidence>
<protein>
    <submittedName>
        <fullName evidence="2">Uncharacterized protein</fullName>
    </submittedName>
</protein>
<dbReference type="AlphaFoldDB" id="A0A0M0JAC5"/>
<keyword evidence="1" id="KW-1133">Transmembrane helix</keyword>
<gene>
    <name evidence="2" type="ORF">Ctob_004927</name>
</gene>
<feature type="transmembrane region" description="Helical" evidence="1">
    <location>
        <begin position="49"/>
        <end position="70"/>
    </location>
</feature>
<evidence type="ECO:0000256" key="1">
    <source>
        <dbReference type="SAM" id="Phobius"/>
    </source>
</evidence>
<keyword evidence="1" id="KW-0812">Transmembrane</keyword>
<evidence type="ECO:0000313" key="2">
    <source>
        <dbReference type="EMBL" id="KOO23506.1"/>
    </source>
</evidence>